<protein>
    <submittedName>
        <fullName evidence="3">D-(-)-3-hydroxybutyrate oligomer hydrolase</fullName>
    </submittedName>
</protein>
<comment type="caution">
    <text evidence="3">The sequence shown here is derived from an EMBL/GenBank/DDBJ whole genome shotgun (WGS) entry which is preliminary data.</text>
</comment>
<organism evidence="3 4">
    <name type="scientific">Paraburkholderia guartelaensis</name>
    <dbReference type="NCBI Taxonomy" id="2546446"/>
    <lineage>
        <taxon>Bacteria</taxon>
        <taxon>Pseudomonadati</taxon>
        <taxon>Pseudomonadota</taxon>
        <taxon>Betaproteobacteria</taxon>
        <taxon>Burkholderiales</taxon>
        <taxon>Burkholderiaceae</taxon>
        <taxon>Paraburkholderia</taxon>
    </lineage>
</organism>
<evidence type="ECO:0000313" key="4">
    <source>
        <dbReference type="Proteomes" id="UP000295606"/>
    </source>
</evidence>
<evidence type="ECO:0000256" key="2">
    <source>
        <dbReference type="SAM" id="SignalP"/>
    </source>
</evidence>
<dbReference type="RefSeq" id="WP_133183942.1">
    <property type="nucleotide sequence ID" value="NZ_SMOD01000012.1"/>
</dbReference>
<sequence>MRDTPFAIRRKAARLSAAIAIAGAALVPGAHATENNGNHAAPNRLPPFVVASSLQTTTYDGVSDDLLTAGLGKTGLAGAQPTIANPAAPTAAELRRLAIWSNYRALVDISANGGYGRFWGPNVDVYGNDTLGEGKIAGTEYLAFADDGSGRQNVSLLVQVPTSFDPANPCIVTATSSGSRGVYGAISAAGEWGLKRGCAVAYTDKGSGNGAEELMSGLVTLIDGVTANAATAGRTSIFTANVPAGALAAYNQKFPNRYAFKHAHSQLNPEADWGKDTLEAIQFAYWVLNQQFGPRVDASNHGMRYAPGDITTIAASVSNGGGASLAAAEEDTGKWITAVVVGEPQINVRMPGDAQVKEGGQRIAAAGKPLADYMTLANLLQPCAALADAAAGAPYLTALPVATTTAIRQARCTSLAAAGYIRGSDTQAQANDALARLHEAGYEADSDLLHAPMWDSQAVPAVAVTYADAYTRSSVLDNLCGFSFGTTNASTGAAGVAPSISPMLTIFGVGNGVPPTNGVNLVYNVTPPGGADHRLATPDASFAGAACLRALWTKGDPRMRQSVQAISVNANLHGKPAIIVQGRSDALVPINHASRAYLAANSEREGSRSRLSLYEVMNGQHFDAFLAVPGFDTHFVPVHYYNIAALNLMWNHLKNGTPLPPSQVIRTIPRGGSPGAAPPLGLANLPAIVENPGSNAIRANDGVVNVPH</sequence>
<keyword evidence="1 3" id="KW-0378">Hydrolase</keyword>
<keyword evidence="2" id="KW-0732">Signal</keyword>
<dbReference type="GO" id="GO:0019605">
    <property type="term" value="P:butyrate metabolic process"/>
    <property type="evidence" value="ECO:0007669"/>
    <property type="project" value="InterPro"/>
</dbReference>
<name>A0A4R5LFA3_9BURK</name>
<dbReference type="OrthoDB" id="4294477at2"/>
<dbReference type="AlphaFoldDB" id="A0A4R5LFA3"/>
<evidence type="ECO:0000313" key="3">
    <source>
        <dbReference type="EMBL" id="TDG06969.1"/>
    </source>
</evidence>
<feature type="signal peptide" evidence="2">
    <location>
        <begin position="1"/>
        <end position="32"/>
    </location>
</feature>
<dbReference type="GO" id="GO:0005615">
    <property type="term" value="C:extracellular space"/>
    <property type="evidence" value="ECO:0007669"/>
    <property type="project" value="InterPro"/>
</dbReference>
<dbReference type="InterPro" id="IPR016582">
    <property type="entry name" value="OHBut_olig_hydro_put"/>
</dbReference>
<dbReference type="PIRSF" id="PIRSF011409">
    <property type="entry name" value="HObutyrate_olig_hydrol"/>
    <property type="match status" value="1"/>
</dbReference>
<dbReference type="GO" id="GO:0047989">
    <property type="term" value="F:hydroxybutyrate-dimer hydrolase activity"/>
    <property type="evidence" value="ECO:0007669"/>
    <property type="project" value="InterPro"/>
</dbReference>
<reference evidence="3 4" key="1">
    <citation type="submission" date="2019-03" db="EMBL/GenBank/DDBJ databases">
        <title>Paraburkholderia sp. isolated from native Mimosa gymnas in Guartela State Park, Brazil.</title>
        <authorList>
            <person name="Paulitsch F."/>
            <person name="Hungria M."/>
            <person name="Delamuta J.R.M."/>
            <person name="Ribeiro R.A."/>
            <person name="Dall'Agnol R."/>
            <person name="Silva J.S.B."/>
        </authorList>
    </citation>
    <scope>NUCLEOTIDE SEQUENCE [LARGE SCALE GENOMIC DNA]</scope>
    <source>
        <strain evidence="3 4">CNPSo 3008</strain>
    </source>
</reference>
<feature type="chain" id="PRO_5020333923" evidence="2">
    <location>
        <begin position="33"/>
        <end position="708"/>
    </location>
</feature>
<dbReference type="Proteomes" id="UP000295606">
    <property type="component" value="Unassembled WGS sequence"/>
</dbReference>
<evidence type="ECO:0000256" key="1">
    <source>
        <dbReference type="ARBA" id="ARBA00022801"/>
    </source>
</evidence>
<dbReference type="Pfam" id="PF10605">
    <property type="entry name" value="3HBOH"/>
    <property type="match status" value="1"/>
</dbReference>
<proteinExistence type="predicted"/>
<dbReference type="EMBL" id="SMOD01000012">
    <property type="protein sequence ID" value="TDG06969.1"/>
    <property type="molecule type" value="Genomic_DNA"/>
</dbReference>
<gene>
    <name evidence="3" type="ORF">E1N52_17110</name>
</gene>
<accession>A0A4R5LFA3</accession>